<keyword evidence="1" id="KW-1015">Disulfide bond</keyword>
<name>A0A7M7KGB5_VARDE</name>
<dbReference type="InterPro" id="IPR033116">
    <property type="entry name" value="TRYPSIN_SER"/>
</dbReference>
<dbReference type="GO" id="GO:0004252">
    <property type="term" value="F:serine-type endopeptidase activity"/>
    <property type="evidence" value="ECO:0007669"/>
    <property type="project" value="InterPro"/>
</dbReference>
<sequence>MRLLLSAIIALLAAAVILPVTAARNCGVPNIEPELTDMNIIGGRIARPGSWPWHVGLYRKRYLHTTRWNDSSQFCAGALIDQNTVVTSAHCLIYPAETIQVHLGAHLRLTRDKGEEIIDVQHYCSYPTFNGGNVDDIGIIKLKRPVTYTKTISQICLPDKNDEIRISEDEVYVTGWGHTSGYLSRQQSNELKQVKQHIITKEECRTMRSMNVDKVICSKHDLGSTCTGDSGGPVVLERNGHWQLQGVVSGGPPICGTPDWPMYHTELAKYRDYIDRYRAARDPVNTPGLCKS</sequence>
<evidence type="ECO:0000313" key="4">
    <source>
        <dbReference type="EnsemblMetazoa" id="XP_022663152"/>
    </source>
</evidence>
<evidence type="ECO:0000256" key="1">
    <source>
        <dbReference type="ARBA" id="ARBA00023157"/>
    </source>
</evidence>
<evidence type="ECO:0000313" key="5">
    <source>
        <dbReference type="Proteomes" id="UP000594260"/>
    </source>
</evidence>
<dbReference type="FunFam" id="2.40.10.10:FF:000068">
    <property type="entry name" value="transmembrane protease serine 2"/>
    <property type="match status" value="1"/>
</dbReference>
<accession>A0A7M7KGB5</accession>
<dbReference type="CDD" id="cd00190">
    <property type="entry name" value="Tryp_SPc"/>
    <property type="match status" value="1"/>
</dbReference>
<dbReference type="PANTHER" id="PTHR24250">
    <property type="entry name" value="CHYMOTRYPSIN-RELATED"/>
    <property type="match status" value="1"/>
</dbReference>
<dbReference type="KEGG" id="vde:111251113"/>
<feature type="domain" description="Peptidase S1" evidence="3">
    <location>
        <begin position="40"/>
        <end position="279"/>
    </location>
</feature>
<feature type="signal peptide" evidence="2">
    <location>
        <begin position="1"/>
        <end position="23"/>
    </location>
</feature>
<dbReference type="InterPro" id="IPR001314">
    <property type="entry name" value="Peptidase_S1A"/>
</dbReference>
<dbReference type="InParanoid" id="A0A7M7KGB5"/>
<dbReference type="PROSITE" id="PS50240">
    <property type="entry name" value="TRYPSIN_DOM"/>
    <property type="match status" value="1"/>
</dbReference>
<reference evidence="4" key="1">
    <citation type="submission" date="2021-01" db="UniProtKB">
        <authorList>
            <consortium name="EnsemblMetazoa"/>
        </authorList>
    </citation>
    <scope>IDENTIFICATION</scope>
</reference>
<dbReference type="Pfam" id="PF00089">
    <property type="entry name" value="Trypsin"/>
    <property type="match status" value="1"/>
</dbReference>
<feature type="chain" id="PRO_5029618606" description="Peptidase S1 domain-containing protein" evidence="2">
    <location>
        <begin position="24"/>
        <end position="292"/>
    </location>
</feature>
<dbReference type="EnsemblMetazoa" id="XM_022807417">
    <property type="protein sequence ID" value="XP_022663152"/>
    <property type="gene ID" value="LOC111251113"/>
</dbReference>
<dbReference type="Proteomes" id="UP000594260">
    <property type="component" value="Unplaced"/>
</dbReference>
<organism evidence="4 5">
    <name type="scientific">Varroa destructor</name>
    <name type="common">Honeybee mite</name>
    <dbReference type="NCBI Taxonomy" id="109461"/>
    <lineage>
        <taxon>Eukaryota</taxon>
        <taxon>Metazoa</taxon>
        <taxon>Ecdysozoa</taxon>
        <taxon>Arthropoda</taxon>
        <taxon>Chelicerata</taxon>
        <taxon>Arachnida</taxon>
        <taxon>Acari</taxon>
        <taxon>Parasitiformes</taxon>
        <taxon>Mesostigmata</taxon>
        <taxon>Gamasina</taxon>
        <taxon>Dermanyssoidea</taxon>
        <taxon>Varroidae</taxon>
        <taxon>Varroa</taxon>
    </lineage>
</organism>
<keyword evidence="5" id="KW-1185">Reference proteome</keyword>
<dbReference type="InterPro" id="IPR043504">
    <property type="entry name" value="Peptidase_S1_PA_chymotrypsin"/>
</dbReference>
<dbReference type="OrthoDB" id="6486968at2759"/>
<dbReference type="GeneID" id="111251113"/>
<dbReference type="OMA" id="FIAPYMD"/>
<dbReference type="SMART" id="SM00020">
    <property type="entry name" value="Tryp_SPc"/>
    <property type="match status" value="1"/>
</dbReference>
<dbReference type="PRINTS" id="PR00722">
    <property type="entry name" value="CHYMOTRYPSIN"/>
</dbReference>
<keyword evidence="2" id="KW-0732">Signal</keyword>
<evidence type="ECO:0000256" key="2">
    <source>
        <dbReference type="SAM" id="SignalP"/>
    </source>
</evidence>
<proteinExistence type="predicted"/>
<evidence type="ECO:0000259" key="3">
    <source>
        <dbReference type="PROSITE" id="PS50240"/>
    </source>
</evidence>
<dbReference type="InterPro" id="IPR001254">
    <property type="entry name" value="Trypsin_dom"/>
</dbReference>
<dbReference type="PANTHER" id="PTHR24250:SF27">
    <property type="entry name" value="ELASTASE 2 LIKE"/>
    <property type="match status" value="1"/>
</dbReference>
<dbReference type="PROSITE" id="PS00135">
    <property type="entry name" value="TRYPSIN_SER"/>
    <property type="match status" value="1"/>
</dbReference>
<dbReference type="InterPro" id="IPR009003">
    <property type="entry name" value="Peptidase_S1_PA"/>
</dbReference>
<dbReference type="AlphaFoldDB" id="A0A7M7KGB5"/>
<dbReference type="GO" id="GO:0006508">
    <property type="term" value="P:proteolysis"/>
    <property type="evidence" value="ECO:0007669"/>
    <property type="project" value="InterPro"/>
</dbReference>
<protein>
    <recommendedName>
        <fullName evidence="3">Peptidase S1 domain-containing protein</fullName>
    </recommendedName>
</protein>
<dbReference type="SUPFAM" id="SSF50494">
    <property type="entry name" value="Trypsin-like serine proteases"/>
    <property type="match status" value="1"/>
</dbReference>
<dbReference type="RefSeq" id="XP_022663152.1">
    <property type="nucleotide sequence ID" value="XM_022807417.1"/>
</dbReference>
<dbReference type="Gene3D" id="2.40.10.10">
    <property type="entry name" value="Trypsin-like serine proteases"/>
    <property type="match status" value="1"/>
</dbReference>